<feature type="region of interest" description="Disordered" evidence="1">
    <location>
        <begin position="513"/>
        <end position="543"/>
    </location>
</feature>
<reference evidence="3" key="1">
    <citation type="journal article" date="2020" name="Stud. Mycol.">
        <title>101 Dothideomycetes genomes: a test case for predicting lifestyles and emergence of pathogens.</title>
        <authorList>
            <person name="Haridas S."/>
            <person name="Albert R."/>
            <person name="Binder M."/>
            <person name="Bloem J."/>
            <person name="Labutti K."/>
            <person name="Salamov A."/>
            <person name="Andreopoulos B."/>
            <person name="Baker S."/>
            <person name="Barry K."/>
            <person name="Bills G."/>
            <person name="Bluhm B."/>
            <person name="Cannon C."/>
            <person name="Castanera R."/>
            <person name="Culley D."/>
            <person name="Daum C."/>
            <person name="Ezra D."/>
            <person name="Gonzalez J."/>
            <person name="Henrissat B."/>
            <person name="Kuo A."/>
            <person name="Liang C."/>
            <person name="Lipzen A."/>
            <person name="Lutzoni F."/>
            <person name="Magnuson J."/>
            <person name="Mondo S."/>
            <person name="Nolan M."/>
            <person name="Ohm R."/>
            <person name="Pangilinan J."/>
            <person name="Park H.-J."/>
            <person name="Ramirez L."/>
            <person name="Alfaro M."/>
            <person name="Sun H."/>
            <person name="Tritt A."/>
            <person name="Yoshinaga Y."/>
            <person name="Zwiers L.-H."/>
            <person name="Turgeon B."/>
            <person name="Goodwin S."/>
            <person name="Spatafora J."/>
            <person name="Crous P."/>
            <person name="Grigoriev I."/>
        </authorList>
    </citation>
    <scope>NUCLEOTIDE SEQUENCE</scope>
    <source>
        <strain evidence="3">CBS 627.86</strain>
    </source>
</reference>
<dbReference type="PANTHER" id="PTHR35391:SF5">
    <property type="entry name" value="DUF6590 DOMAIN-CONTAINING PROTEIN"/>
    <property type="match status" value="1"/>
</dbReference>
<keyword evidence="4" id="KW-1185">Reference proteome</keyword>
<feature type="region of interest" description="Disordered" evidence="1">
    <location>
        <begin position="146"/>
        <end position="188"/>
    </location>
</feature>
<feature type="compositionally biased region" description="Polar residues" evidence="1">
    <location>
        <begin position="178"/>
        <end position="188"/>
    </location>
</feature>
<evidence type="ECO:0000313" key="3">
    <source>
        <dbReference type="EMBL" id="KAF2114166.1"/>
    </source>
</evidence>
<evidence type="ECO:0000256" key="1">
    <source>
        <dbReference type="SAM" id="MobiDB-lite"/>
    </source>
</evidence>
<dbReference type="PANTHER" id="PTHR35391">
    <property type="entry name" value="C2H2-TYPE DOMAIN-CONTAINING PROTEIN-RELATED"/>
    <property type="match status" value="1"/>
</dbReference>
<proteinExistence type="predicted"/>
<protein>
    <recommendedName>
        <fullName evidence="2">DUF6590 domain-containing protein</fullName>
    </recommendedName>
</protein>
<gene>
    <name evidence="3" type="ORF">BDV96DRAFT_600889</name>
</gene>
<dbReference type="AlphaFoldDB" id="A0A6A5Z500"/>
<dbReference type="Pfam" id="PF20233">
    <property type="entry name" value="DUF6590"/>
    <property type="match status" value="1"/>
</dbReference>
<dbReference type="EMBL" id="ML977326">
    <property type="protein sequence ID" value="KAF2114166.1"/>
    <property type="molecule type" value="Genomic_DNA"/>
</dbReference>
<dbReference type="OrthoDB" id="3559580at2759"/>
<sequence>MTLSDWTWDPGRKEYYKYDDQSESYHYQSGYKILKNQEVLHPSTLPLDQGPIPTSAGTLHGRTLSDESTASAASAFSQLSLNDGPAATGYGHQDSSPHPAEATGFKYDQSRPQYPRPPQGYTASPPAAAALGASVATSYQMSYTSNPVASGRPLPSSSQYRRHSIGTGYGRGQPRENAATSTSHGHQQHMNVLLVPGEGRSGDVPLNLDLGPSTAITEPALLQLKPGLAAHRKLKGTSGETEILDPDFKIRRPGRDFFKKGMVFKVLWPELAGDGNQGVTIATGPGYGERVHFKIRWFVVVREGSDCCTCLSIQTYQRRGVGSKVKAHHAIIHTGNRVPDELPSEKSKGTWDLPMGESIKVTANRAWEKLDPLSRINFVKIYTVEHNVKVKDFGKVDADNEWKLVAQFNRHWGIPGDAPLPPFDNRSRSQNTPDIYTPATRTPGAYSGTPTTQYNPYLHQQPTLISPYSYPTAQTDATAPPMDPIIESATEESQRYDEGYRVSYSGQGGQYGQSEGYGSVRGYGPSGGNAQRGGYYGNRGGYH</sequence>
<organism evidence="3 4">
    <name type="scientific">Lophiotrema nucula</name>
    <dbReference type="NCBI Taxonomy" id="690887"/>
    <lineage>
        <taxon>Eukaryota</taxon>
        <taxon>Fungi</taxon>
        <taxon>Dikarya</taxon>
        <taxon>Ascomycota</taxon>
        <taxon>Pezizomycotina</taxon>
        <taxon>Dothideomycetes</taxon>
        <taxon>Pleosporomycetidae</taxon>
        <taxon>Pleosporales</taxon>
        <taxon>Lophiotremataceae</taxon>
        <taxon>Lophiotrema</taxon>
    </lineage>
</organism>
<feature type="domain" description="DUF6590" evidence="2">
    <location>
        <begin position="255"/>
        <end position="403"/>
    </location>
</feature>
<dbReference type="InterPro" id="IPR046497">
    <property type="entry name" value="DUF6590"/>
</dbReference>
<feature type="compositionally biased region" description="Gly residues" evidence="1">
    <location>
        <begin position="519"/>
        <end position="543"/>
    </location>
</feature>
<evidence type="ECO:0000259" key="2">
    <source>
        <dbReference type="Pfam" id="PF20233"/>
    </source>
</evidence>
<dbReference type="Proteomes" id="UP000799770">
    <property type="component" value="Unassembled WGS sequence"/>
</dbReference>
<accession>A0A6A5Z500</accession>
<feature type="region of interest" description="Disordered" evidence="1">
    <location>
        <begin position="84"/>
        <end position="126"/>
    </location>
</feature>
<evidence type="ECO:0000313" key="4">
    <source>
        <dbReference type="Proteomes" id="UP000799770"/>
    </source>
</evidence>
<name>A0A6A5Z500_9PLEO</name>